<organism evidence="12 13">
    <name type="scientific">Sulfobacillus benefaciens</name>
    <dbReference type="NCBI Taxonomy" id="453960"/>
    <lineage>
        <taxon>Bacteria</taxon>
        <taxon>Bacillati</taxon>
        <taxon>Bacillota</taxon>
        <taxon>Clostridia</taxon>
        <taxon>Eubacteriales</taxon>
        <taxon>Clostridiales Family XVII. Incertae Sedis</taxon>
        <taxon>Sulfobacillus</taxon>
    </lineage>
</organism>
<dbReference type="Pfam" id="PF01966">
    <property type="entry name" value="HD"/>
    <property type="match status" value="1"/>
</dbReference>
<keyword evidence="6" id="KW-0547">Nucleotide-binding</keyword>
<dbReference type="Pfam" id="PF12627">
    <property type="entry name" value="PolyA_pol_RNAbd"/>
    <property type="match status" value="1"/>
</dbReference>
<feature type="domain" description="HD" evidence="10">
    <location>
        <begin position="277"/>
        <end position="371"/>
    </location>
</feature>
<dbReference type="CDD" id="cd00077">
    <property type="entry name" value="HDc"/>
    <property type="match status" value="1"/>
</dbReference>
<sequence>MTQRWRDQVPEPVRRLWALLHDSGVPVYMVGGAVRDLIRGEIPHDYDLASAKTPDQIMDWAGDHGWRSVPSGVRFGTVSLYEEADPSFLIEHTTLRREGRYGDSRHPDRVVWTTRIEEDLARRDFTFNAMAISWEGRLVDPFNGQYALEQGMVVAVGDPVERLSEDPLRMWRAARFAGMNRRGQALRLDAGLKRAMLLLWPELRRVSPERQRDELWRLLQQPHFPESLKIADSFGLFLPLWPEWGMTQGFNQRTPYHRYPLHQHLLQTAAQGPSPELRVAGLLHDIGKPWCYTLDPTGQGHFYGHDAVGAWHAERMMQRFHFSRRIISRVTDLVAHHMYPWERAGAKTLRRVNREWGEQHVAELWTLRKMDIMGTGIYDSWEAESDVRRRWYEAVGPEPEKVRLAVTGHDIMTWFDWPPGPKIGAWLRRIEEWVDEDPSVNDREKLKQRLLDEAKHQIEAPSRECSD</sequence>
<evidence type="ECO:0000256" key="5">
    <source>
        <dbReference type="ARBA" id="ARBA00022723"/>
    </source>
</evidence>
<comment type="cofactor">
    <cofactor evidence="1">
        <name>Mg(2+)</name>
        <dbReference type="ChEBI" id="CHEBI:18420"/>
    </cofactor>
</comment>
<dbReference type="InterPro" id="IPR003607">
    <property type="entry name" value="HD/PDEase_dom"/>
</dbReference>
<comment type="similarity">
    <text evidence="8">Belongs to the tRNA nucleotidyltransferase/poly(A) polymerase family.</text>
</comment>
<dbReference type="Gene3D" id="1.10.246.80">
    <property type="match status" value="1"/>
</dbReference>
<feature type="domain" description="tRNA nucleotidyltransferase/poly(A) polymerase RNA and SrmB- binding" evidence="11">
    <location>
        <begin position="191"/>
        <end position="244"/>
    </location>
</feature>
<dbReference type="SUPFAM" id="SSF81891">
    <property type="entry name" value="Poly A polymerase C-terminal region-like"/>
    <property type="match status" value="1"/>
</dbReference>
<dbReference type="InterPro" id="IPR002646">
    <property type="entry name" value="PolA_pol_head_dom"/>
</dbReference>
<evidence type="ECO:0000259" key="10">
    <source>
        <dbReference type="Pfam" id="PF01966"/>
    </source>
</evidence>
<keyword evidence="8" id="KW-0694">RNA-binding</keyword>
<evidence type="ECO:0000259" key="9">
    <source>
        <dbReference type="Pfam" id="PF01743"/>
    </source>
</evidence>
<dbReference type="Gene3D" id="1.10.3090.10">
    <property type="entry name" value="cca-adding enzyme, domain 2"/>
    <property type="match status" value="1"/>
</dbReference>
<name>A0A2T2WRV6_9FIRM</name>
<dbReference type="Pfam" id="PF01743">
    <property type="entry name" value="PolyA_pol"/>
    <property type="match status" value="1"/>
</dbReference>
<dbReference type="GO" id="GO:0046872">
    <property type="term" value="F:metal ion binding"/>
    <property type="evidence" value="ECO:0007669"/>
    <property type="project" value="UniProtKB-KW"/>
</dbReference>
<dbReference type="GO" id="GO:0008033">
    <property type="term" value="P:tRNA processing"/>
    <property type="evidence" value="ECO:0007669"/>
    <property type="project" value="UniProtKB-KW"/>
</dbReference>
<dbReference type="PANTHER" id="PTHR46173:SF1">
    <property type="entry name" value="CCA TRNA NUCLEOTIDYLTRANSFERASE 1, MITOCHONDRIAL"/>
    <property type="match status" value="1"/>
</dbReference>
<dbReference type="PANTHER" id="PTHR46173">
    <property type="entry name" value="CCA TRNA NUCLEOTIDYLTRANSFERASE 1, MITOCHONDRIAL"/>
    <property type="match status" value="1"/>
</dbReference>
<dbReference type="CDD" id="cd05398">
    <property type="entry name" value="NT_ClassII-CCAase"/>
    <property type="match status" value="1"/>
</dbReference>
<keyword evidence="4" id="KW-0548">Nucleotidyltransferase</keyword>
<dbReference type="Proteomes" id="UP000242699">
    <property type="component" value="Unassembled WGS sequence"/>
</dbReference>
<dbReference type="Gene3D" id="3.30.460.10">
    <property type="entry name" value="Beta Polymerase, domain 2"/>
    <property type="match status" value="1"/>
</dbReference>
<evidence type="ECO:0000256" key="6">
    <source>
        <dbReference type="ARBA" id="ARBA00022741"/>
    </source>
</evidence>
<evidence type="ECO:0000313" key="13">
    <source>
        <dbReference type="Proteomes" id="UP000242699"/>
    </source>
</evidence>
<dbReference type="EMBL" id="PXYT01000063">
    <property type="protein sequence ID" value="PSR24976.1"/>
    <property type="molecule type" value="Genomic_DNA"/>
</dbReference>
<dbReference type="AlphaFoldDB" id="A0A2T2WRV6"/>
<reference evidence="12 13" key="1">
    <citation type="journal article" date="2014" name="BMC Genomics">
        <title>Comparison of environmental and isolate Sulfobacillus genomes reveals diverse carbon, sulfur, nitrogen, and hydrogen metabolisms.</title>
        <authorList>
            <person name="Justice N.B."/>
            <person name="Norman A."/>
            <person name="Brown C.T."/>
            <person name="Singh A."/>
            <person name="Thomas B.C."/>
            <person name="Banfield J.F."/>
        </authorList>
    </citation>
    <scope>NUCLEOTIDE SEQUENCE [LARGE SCALE GENOMIC DNA]</scope>
    <source>
        <strain evidence="12">AMDSBA1</strain>
    </source>
</reference>
<keyword evidence="2 8" id="KW-0808">Transferase</keyword>
<evidence type="ECO:0000256" key="1">
    <source>
        <dbReference type="ARBA" id="ARBA00001946"/>
    </source>
</evidence>
<keyword evidence="3" id="KW-0819">tRNA processing</keyword>
<evidence type="ECO:0000256" key="4">
    <source>
        <dbReference type="ARBA" id="ARBA00022695"/>
    </source>
</evidence>
<evidence type="ECO:0000256" key="2">
    <source>
        <dbReference type="ARBA" id="ARBA00022679"/>
    </source>
</evidence>
<evidence type="ECO:0000256" key="3">
    <source>
        <dbReference type="ARBA" id="ARBA00022694"/>
    </source>
</evidence>
<keyword evidence="5" id="KW-0479">Metal-binding</keyword>
<feature type="domain" description="Poly A polymerase head" evidence="9">
    <location>
        <begin position="27"/>
        <end position="153"/>
    </location>
</feature>
<evidence type="ECO:0000259" key="11">
    <source>
        <dbReference type="Pfam" id="PF12627"/>
    </source>
</evidence>
<dbReference type="InterPro" id="IPR043519">
    <property type="entry name" value="NT_sf"/>
</dbReference>
<evidence type="ECO:0000256" key="8">
    <source>
        <dbReference type="RuleBase" id="RU003953"/>
    </source>
</evidence>
<dbReference type="InterPro" id="IPR050264">
    <property type="entry name" value="Bact_CCA-adding_enz_type3_sf"/>
</dbReference>
<evidence type="ECO:0000313" key="12">
    <source>
        <dbReference type="EMBL" id="PSR24976.1"/>
    </source>
</evidence>
<gene>
    <name evidence="12" type="ORF">C7B43_17840</name>
</gene>
<dbReference type="InterPro" id="IPR006674">
    <property type="entry name" value="HD_domain"/>
</dbReference>
<evidence type="ECO:0000256" key="7">
    <source>
        <dbReference type="ARBA" id="ARBA00022842"/>
    </source>
</evidence>
<accession>A0A2T2WRV6</accession>
<comment type="caution">
    <text evidence="12">The sequence shown here is derived from an EMBL/GenBank/DDBJ whole genome shotgun (WGS) entry which is preliminary data.</text>
</comment>
<dbReference type="SUPFAM" id="SSF81301">
    <property type="entry name" value="Nucleotidyltransferase"/>
    <property type="match status" value="1"/>
</dbReference>
<proteinExistence type="inferred from homology"/>
<dbReference type="GO" id="GO:0000166">
    <property type="term" value="F:nucleotide binding"/>
    <property type="evidence" value="ECO:0007669"/>
    <property type="project" value="UniProtKB-KW"/>
</dbReference>
<dbReference type="GO" id="GO:0016779">
    <property type="term" value="F:nucleotidyltransferase activity"/>
    <property type="evidence" value="ECO:0007669"/>
    <property type="project" value="UniProtKB-KW"/>
</dbReference>
<evidence type="ECO:0008006" key="14">
    <source>
        <dbReference type="Google" id="ProtNLM"/>
    </source>
</evidence>
<dbReference type="InterPro" id="IPR032828">
    <property type="entry name" value="PolyA_RNA-bd"/>
</dbReference>
<protein>
    <recommendedName>
        <fullName evidence="14">Polynucleotide adenylyltransferase</fullName>
    </recommendedName>
</protein>
<keyword evidence="7" id="KW-0460">Magnesium</keyword>
<dbReference type="GO" id="GO:0000049">
    <property type="term" value="F:tRNA binding"/>
    <property type="evidence" value="ECO:0007669"/>
    <property type="project" value="TreeGrafter"/>
</dbReference>